<evidence type="ECO:0000313" key="2">
    <source>
        <dbReference type="EMBL" id="KND03867.1"/>
    </source>
</evidence>
<dbReference type="AlphaFoldDB" id="A0A0L0HRZ9"/>
<evidence type="ECO:0000256" key="1">
    <source>
        <dbReference type="SAM" id="MobiDB-lite"/>
    </source>
</evidence>
<name>A0A0L0HRZ9_SPIPD</name>
<dbReference type="EMBL" id="KQ257451">
    <property type="protein sequence ID" value="KND03867.1"/>
    <property type="molecule type" value="Genomic_DNA"/>
</dbReference>
<feature type="region of interest" description="Disordered" evidence="1">
    <location>
        <begin position="22"/>
        <end position="137"/>
    </location>
</feature>
<dbReference type="InParanoid" id="A0A0L0HRZ9"/>
<sequence length="321" mass="35133">MGDMEQEDISPEKLKLLETLDRDAKEQDLSQGEVAEGGPAKRTRAATRKQQASVVGVDRGKKRRGDEEGLESAPSTKKRSGNAIQVPATPPRQQSKAKPPSPANHDHEIFPQTPRKPHPIATPISPASPASSLASSSEHAHLRPADVSPIIINRAPVLCLWAASVADREGWEWKTCLSIGKAITTMFAQSKGKSLGIFEKEQGSRHAKNEGDDDGKVNVFGTRLTVVQKPSGPRAELDGKIFDPVETEWYLRDKFGARYEDARRAFKHLAHQFPPESIGSCGYRLYEQFRPVVSSGVKGWGKAGELDLNLVMKLGACRDSL</sequence>
<dbReference type="GeneID" id="27684991"/>
<protein>
    <submittedName>
        <fullName evidence="2">Uncharacterized protein</fullName>
    </submittedName>
</protein>
<dbReference type="OrthoDB" id="2157578at2759"/>
<dbReference type="RefSeq" id="XP_016611906.1">
    <property type="nucleotide sequence ID" value="XM_016749641.1"/>
</dbReference>
<accession>A0A0L0HRZ9</accession>
<dbReference type="OMA" id="DWSEAIT"/>
<feature type="compositionally biased region" description="Low complexity" evidence="1">
    <location>
        <begin position="119"/>
        <end position="137"/>
    </location>
</feature>
<gene>
    <name evidence="2" type="ORF">SPPG_01320</name>
</gene>
<dbReference type="Proteomes" id="UP000053201">
    <property type="component" value="Unassembled WGS sequence"/>
</dbReference>
<evidence type="ECO:0000313" key="3">
    <source>
        <dbReference type="Proteomes" id="UP000053201"/>
    </source>
</evidence>
<organism evidence="2 3">
    <name type="scientific">Spizellomyces punctatus (strain DAOM BR117)</name>
    <dbReference type="NCBI Taxonomy" id="645134"/>
    <lineage>
        <taxon>Eukaryota</taxon>
        <taxon>Fungi</taxon>
        <taxon>Fungi incertae sedis</taxon>
        <taxon>Chytridiomycota</taxon>
        <taxon>Chytridiomycota incertae sedis</taxon>
        <taxon>Chytridiomycetes</taxon>
        <taxon>Spizellomycetales</taxon>
        <taxon>Spizellomycetaceae</taxon>
        <taxon>Spizellomyces</taxon>
    </lineage>
</organism>
<dbReference type="VEuPathDB" id="FungiDB:SPPG_01320"/>
<reference evidence="2 3" key="1">
    <citation type="submission" date="2009-08" db="EMBL/GenBank/DDBJ databases">
        <title>The Genome Sequence of Spizellomyces punctatus strain DAOM BR117.</title>
        <authorList>
            <consortium name="The Broad Institute Genome Sequencing Platform"/>
            <person name="Russ C."/>
            <person name="Cuomo C."/>
            <person name="Shea T."/>
            <person name="Young S.K."/>
            <person name="Zeng Q."/>
            <person name="Koehrsen M."/>
            <person name="Haas B."/>
            <person name="Borodovsky M."/>
            <person name="Guigo R."/>
            <person name="Alvarado L."/>
            <person name="Berlin A."/>
            <person name="Bochicchio J."/>
            <person name="Borenstein D."/>
            <person name="Chapman S."/>
            <person name="Chen Z."/>
            <person name="Engels R."/>
            <person name="Freedman E."/>
            <person name="Gellesch M."/>
            <person name="Goldberg J."/>
            <person name="Griggs A."/>
            <person name="Gujja S."/>
            <person name="Heiman D."/>
            <person name="Hepburn T."/>
            <person name="Howarth C."/>
            <person name="Jen D."/>
            <person name="Larson L."/>
            <person name="Lewis B."/>
            <person name="Mehta T."/>
            <person name="Park D."/>
            <person name="Pearson M."/>
            <person name="Roberts A."/>
            <person name="Saif S."/>
            <person name="Shenoy N."/>
            <person name="Sisk P."/>
            <person name="Stolte C."/>
            <person name="Sykes S."/>
            <person name="Thomson T."/>
            <person name="Walk T."/>
            <person name="White J."/>
            <person name="Yandava C."/>
            <person name="Burger G."/>
            <person name="Gray M.W."/>
            <person name="Holland P.W.H."/>
            <person name="King N."/>
            <person name="Lang F.B.F."/>
            <person name="Roger A.J."/>
            <person name="Ruiz-Trillo I."/>
            <person name="Lander E."/>
            <person name="Nusbaum C."/>
        </authorList>
    </citation>
    <scope>NUCLEOTIDE SEQUENCE [LARGE SCALE GENOMIC DNA]</scope>
    <source>
        <strain evidence="2 3">DAOM BR117</strain>
    </source>
</reference>
<keyword evidence="3" id="KW-1185">Reference proteome</keyword>
<dbReference type="eggNOG" id="ENOG502S4T9">
    <property type="taxonomic scope" value="Eukaryota"/>
</dbReference>
<proteinExistence type="predicted"/>